<evidence type="ECO:0000259" key="3">
    <source>
        <dbReference type="PROSITE" id="PS51186"/>
    </source>
</evidence>
<dbReference type="PANTHER" id="PTHR43072:SF23">
    <property type="entry name" value="UPF0039 PROTEIN C11D3.02C"/>
    <property type="match status" value="1"/>
</dbReference>
<sequence length="161" mass="17399">MIRPATAADAEAIAAFWNPQIRDTLVTFNSIEKTPEDIARDIAAKQGQGHGFLVTEIDGATLGFASYGQFRGGIGYAQSMEHTIILDPRAQGRGVGRGLMAALLDHARDAGVHVMMAGVCAENDGGLRFHEAMGFAEVAQVPEVGFKYGRYLDLVLMQYRL</sequence>
<gene>
    <name evidence="4" type="ORF">ISM_00550</name>
</gene>
<feature type="domain" description="N-acetyltransferase" evidence="3">
    <location>
        <begin position="1"/>
        <end position="161"/>
    </location>
</feature>
<organism evidence="4 5">
    <name type="scientific">Roseovarius nubinhibens (strain ATCC BAA-591 / DSM 15170 / ISM)</name>
    <dbReference type="NCBI Taxonomy" id="89187"/>
    <lineage>
        <taxon>Bacteria</taxon>
        <taxon>Pseudomonadati</taxon>
        <taxon>Pseudomonadota</taxon>
        <taxon>Alphaproteobacteria</taxon>
        <taxon>Rhodobacterales</taxon>
        <taxon>Roseobacteraceae</taxon>
        <taxon>Roseovarius</taxon>
    </lineage>
</organism>
<dbReference type="OrthoDB" id="5459937at2"/>
<dbReference type="RefSeq" id="WP_009812140.1">
    <property type="nucleotide sequence ID" value="NZ_CH724156.1"/>
</dbReference>
<dbReference type="Pfam" id="PF00583">
    <property type="entry name" value="Acetyltransf_1"/>
    <property type="match status" value="1"/>
</dbReference>
<dbReference type="eggNOG" id="COG1247">
    <property type="taxonomic scope" value="Bacteria"/>
</dbReference>
<proteinExistence type="predicted"/>
<dbReference type="STRING" id="89187.ISM_00550"/>
<dbReference type="HOGENOM" id="CLU_013985_4_4_5"/>
<evidence type="ECO:0000313" key="5">
    <source>
        <dbReference type="Proteomes" id="UP000005954"/>
    </source>
</evidence>
<accession>A3SHA2</accession>
<evidence type="ECO:0000256" key="2">
    <source>
        <dbReference type="ARBA" id="ARBA00023315"/>
    </source>
</evidence>
<dbReference type="Gene3D" id="3.40.630.30">
    <property type="match status" value="1"/>
</dbReference>
<dbReference type="PANTHER" id="PTHR43072">
    <property type="entry name" value="N-ACETYLTRANSFERASE"/>
    <property type="match status" value="1"/>
</dbReference>
<dbReference type="CDD" id="cd04301">
    <property type="entry name" value="NAT_SF"/>
    <property type="match status" value="1"/>
</dbReference>
<keyword evidence="2" id="KW-0012">Acyltransferase</keyword>
<dbReference type="SUPFAM" id="SSF55729">
    <property type="entry name" value="Acyl-CoA N-acyltransferases (Nat)"/>
    <property type="match status" value="1"/>
</dbReference>
<dbReference type="GO" id="GO:0016747">
    <property type="term" value="F:acyltransferase activity, transferring groups other than amino-acyl groups"/>
    <property type="evidence" value="ECO:0007669"/>
    <property type="project" value="InterPro"/>
</dbReference>
<reference evidence="4 5" key="1">
    <citation type="submission" date="2005-12" db="EMBL/GenBank/DDBJ databases">
        <authorList>
            <person name="Moran M.A."/>
            <person name="Ferriera S."/>
            <person name="Johnson J."/>
            <person name="Kravitz S."/>
            <person name="Halpern A."/>
            <person name="Remington K."/>
            <person name="Beeson K."/>
            <person name="Tran B."/>
            <person name="Rogers Y.-H."/>
            <person name="Friedman R."/>
            <person name="Venter J.C."/>
        </authorList>
    </citation>
    <scope>NUCLEOTIDE SEQUENCE [LARGE SCALE GENOMIC DNA]</scope>
    <source>
        <strain evidence="5">ATCC BAA-591 / DSM 15170 / ISM</strain>
    </source>
</reference>
<comment type="caution">
    <text evidence="4">The sequence shown here is derived from an EMBL/GenBank/DDBJ whole genome shotgun (WGS) entry which is preliminary data.</text>
</comment>
<evidence type="ECO:0000313" key="4">
    <source>
        <dbReference type="EMBL" id="EAP76733.1"/>
    </source>
</evidence>
<dbReference type="PROSITE" id="PS51186">
    <property type="entry name" value="GNAT"/>
    <property type="match status" value="1"/>
</dbReference>
<keyword evidence="5" id="KW-1185">Reference proteome</keyword>
<dbReference type="InterPro" id="IPR000182">
    <property type="entry name" value="GNAT_dom"/>
</dbReference>
<dbReference type="Proteomes" id="UP000005954">
    <property type="component" value="Unassembled WGS sequence"/>
</dbReference>
<protein>
    <submittedName>
        <fullName evidence="4">Putative acetyltransferase, GNAT family protein</fullName>
    </submittedName>
</protein>
<dbReference type="AlphaFoldDB" id="A3SHA2"/>
<name>A3SHA2_ROSNI</name>
<keyword evidence="1 4" id="KW-0808">Transferase</keyword>
<evidence type="ECO:0000256" key="1">
    <source>
        <dbReference type="ARBA" id="ARBA00022679"/>
    </source>
</evidence>
<dbReference type="EMBL" id="AALY01000001">
    <property type="protein sequence ID" value="EAP76733.1"/>
    <property type="molecule type" value="Genomic_DNA"/>
</dbReference>
<dbReference type="InterPro" id="IPR016181">
    <property type="entry name" value="Acyl_CoA_acyltransferase"/>
</dbReference>